<reference evidence="1" key="1">
    <citation type="submission" date="2021-03" db="EMBL/GenBank/DDBJ databases">
        <authorList>
            <person name="Wang G."/>
        </authorList>
    </citation>
    <scope>NUCLEOTIDE SEQUENCE</scope>
    <source>
        <strain evidence="1">KCTC 12899</strain>
    </source>
</reference>
<name>A0A8J7QNZ2_9BACT</name>
<evidence type="ECO:0000313" key="1">
    <source>
        <dbReference type="EMBL" id="MBO1321953.1"/>
    </source>
</evidence>
<sequence>MIHDEMLQSLFKKCPSEYLFHLDGMIDFARVRDLEPFRGRNAANGERTLRVRLEAWMAAADFPSEGDARLRLPDGSVEPAWFGSRFKGEPVPTRVVSREPIPLVFAPDERGVTNHNGNLDTLFDQEGVVYFHTISDQLNLPSRTLKELANRYPNEQECWREMGVRKLANAWLVRLVVFSRWYRTHYAPRLIDSVDPNWDGNALLRQKGRRFLLSEVTKKIPFSAHQLRYKARRMDNAKSVMGVCKEGDVWVVHIDPFAKWVKQVWQSSI</sequence>
<dbReference type="EMBL" id="JAFREP010000029">
    <property type="protein sequence ID" value="MBO1321953.1"/>
    <property type="molecule type" value="Genomic_DNA"/>
</dbReference>
<protein>
    <submittedName>
        <fullName evidence="1">Uncharacterized protein</fullName>
    </submittedName>
</protein>
<dbReference type="Proteomes" id="UP000664417">
    <property type="component" value="Unassembled WGS sequence"/>
</dbReference>
<dbReference type="RefSeq" id="WP_207861925.1">
    <property type="nucleotide sequence ID" value="NZ_JAFREP010000029.1"/>
</dbReference>
<comment type="caution">
    <text evidence="1">The sequence shown here is derived from an EMBL/GenBank/DDBJ whole genome shotgun (WGS) entry which is preliminary data.</text>
</comment>
<dbReference type="AlphaFoldDB" id="A0A8J7QNZ2"/>
<proteinExistence type="predicted"/>
<keyword evidence="2" id="KW-1185">Reference proteome</keyword>
<evidence type="ECO:0000313" key="2">
    <source>
        <dbReference type="Proteomes" id="UP000664417"/>
    </source>
</evidence>
<accession>A0A8J7QNZ2</accession>
<gene>
    <name evidence="1" type="ORF">J3U88_25960</name>
</gene>
<organism evidence="1 2">
    <name type="scientific">Acanthopleuribacter pedis</name>
    <dbReference type="NCBI Taxonomy" id="442870"/>
    <lineage>
        <taxon>Bacteria</taxon>
        <taxon>Pseudomonadati</taxon>
        <taxon>Acidobacteriota</taxon>
        <taxon>Holophagae</taxon>
        <taxon>Acanthopleuribacterales</taxon>
        <taxon>Acanthopleuribacteraceae</taxon>
        <taxon>Acanthopleuribacter</taxon>
    </lineage>
</organism>